<dbReference type="InterPro" id="IPR009081">
    <property type="entry name" value="PP-bd_ACP"/>
</dbReference>
<dbReference type="Gene3D" id="3.30.300.30">
    <property type="match status" value="1"/>
</dbReference>
<feature type="domain" description="Carrier" evidence="4">
    <location>
        <begin position="942"/>
        <end position="1017"/>
    </location>
</feature>
<evidence type="ECO:0000313" key="6">
    <source>
        <dbReference type="Proteomes" id="UP000814172"/>
    </source>
</evidence>
<dbReference type="CDD" id="cd05930">
    <property type="entry name" value="A_NRPS"/>
    <property type="match status" value="1"/>
</dbReference>
<dbReference type="EMBL" id="WKEW01000088">
    <property type="protein sequence ID" value="MCF5059441.1"/>
    <property type="molecule type" value="Genomic_DNA"/>
</dbReference>
<proteinExistence type="predicted"/>
<name>A0AAW5AFK4_9PSED</name>
<accession>A0AAW5AFK4</accession>
<dbReference type="Pfam" id="PF00501">
    <property type="entry name" value="AMP-binding"/>
    <property type="match status" value="1"/>
</dbReference>
<dbReference type="Gene3D" id="3.30.559.10">
    <property type="entry name" value="Chloramphenicol acetyltransferase-like domain"/>
    <property type="match status" value="1"/>
</dbReference>
<dbReference type="InterPro" id="IPR020845">
    <property type="entry name" value="AMP-binding_CS"/>
</dbReference>
<dbReference type="AlphaFoldDB" id="A0AAW5AFK4"/>
<dbReference type="NCBIfam" id="TIGR01733">
    <property type="entry name" value="AA-adenyl-dom"/>
    <property type="match status" value="1"/>
</dbReference>
<dbReference type="GO" id="GO:0043041">
    <property type="term" value="P:amino acid activation for nonribosomal peptide biosynthetic process"/>
    <property type="evidence" value="ECO:0007669"/>
    <property type="project" value="TreeGrafter"/>
</dbReference>
<dbReference type="PROSITE" id="PS50075">
    <property type="entry name" value="CARRIER"/>
    <property type="match status" value="1"/>
</dbReference>
<dbReference type="InterPro" id="IPR025110">
    <property type="entry name" value="AMP-bd_C"/>
</dbReference>
<dbReference type="Gene3D" id="2.30.38.10">
    <property type="entry name" value="Luciferase, Domain 3"/>
    <property type="match status" value="1"/>
</dbReference>
<dbReference type="PANTHER" id="PTHR45527">
    <property type="entry name" value="NONRIBOSOMAL PEPTIDE SYNTHETASE"/>
    <property type="match status" value="1"/>
</dbReference>
<dbReference type="GO" id="GO:0031177">
    <property type="term" value="F:phosphopantetheine binding"/>
    <property type="evidence" value="ECO:0007669"/>
    <property type="project" value="InterPro"/>
</dbReference>
<sequence>MSTLNDAGLALLAEQQQRVLDAQDGASWGDIAHLLTIQISGALDVPRLRAAINGLPQRHTALAARLANAPGYRGLRQFFDAGAANDALTVDEASNTAQVLALWCQRPVSLASGLFFEGLLQRIDTQQWQLTLGLAGFVGDQASLGILYQDLCTAYEQGSCSVDEELGQFAQYLEWHAEVVLDEDAHTAKAYWQAYLPGAGALAPDLPGRYANTVQGNAAGQSLSSDLDPSVLARLGSLATQHDTQVTTLLQAAWWVLLARISGREGFVAGLRHDARQDYEFFAPTVGLLERTLALNLNLAPTASFSSVLAQLAGVLDSHGTWQEYAPLDAGLPLTHGFGVRQQPAPRTQGTSAWRCAYRADSRPLFELALTVSVEEGGAVCGLSLDYAAAVYGQAAMQTLLAQYQVLLASLLAQPDAAIATLSLLGEAEHQRLLALNPAPQVLEERVLLPEHIRNWAEITPDAVALVAGDQALTYAELEGGVRQLASRLCEHGVTAGSIVALALPRGIAQVQTILAAWRTGAAYLPLDPSWPAARQAQLVEQAGAQLLVTQGKALAGLGCAVLDLDQPLQQPLPEGPSANLQGHDAAYVLFTSGTTGVPKGVVVEHRQLLNYVAGVSSELDLAACRHFAQGSTVAADLGNTSLFGALYNGATLHIADEATMQDPQAFAAFIQTQGIDCLKIVPSHLAALLEAPQPQVPATLILGGEAIGQGVVERIFNLRPDCRLFNHYGPSETTVGVAVHAIRPQDLQQLGVPLTRVLPNNQLYILSEDQQLLASGELGELYIGGQQLCRGYLNDPAQTDAAFINSPFAPGERLYRSGDLARYLPQGGIVLYGRRDHQVKVRGFRIELAEIEQHLLRAPGVSEAVVLLAQDEPVAFVLPSQDAPAEWLPTLKQHMTEHLPAVMVPRQYQVVQHMPRLGNGKVDRQALQRLELIEEDDSFVEPLDALEALLASRMAQLLGRERLSRDRDFFAAGGHSLLVIKLVAGIRKLLHCEVHPGIVFDHPSPGALAQALRAQEDSPGQLEKLAQARLRLDALSPEEKAALLERARQQAAVQS</sequence>
<dbReference type="SMART" id="SM00823">
    <property type="entry name" value="PKS_PP"/>
    <property type="match status" value="1"/>
</dbReference>
<dbReference type="PANTHER" id="PTHR45527:SF1">
    <property type="entry name" value="FATTY ACID SYNTHASE"/>
    <property type="match status" value="1"/>
</dbReference>
<dbReference type="InterPro" id="IPR020806">
    <property type="entry name" value="PKS_PP-bd"/>
</dbReference>
<dbReference type="Proteomes" id="UP000814172">
    <property type="component" value="Unassembled WGS sequence"/>
</dbReference>
<protein>
    <submittedName>
        <fullName evidence="5">Amino acid adenylation domain-containing protein</fullName>
    </submittedName>
</protein>
<keyword evidence="6" id="KW-1185">Reference proteome</keyword>
<dbReference type="Pfam" id="PF00550">
    <property type="entry name" value="PP-binding"/>
    <property type="match status" value="1"/>
</dbReference>
<reference evidence="5 6" key="1">
    <citation type="submission" date="2019-11" db="EMBL/GenBank/DDBJ databases">
        <title>Epiphytic Pseudomonas syringae from cherry orchards.</title>
        <authorList>
            <person name="Hulin M.T."/>
        </authorList>
    </citation>
    <scope>NUCLEOTIDE SEQUENCE [LARGE SCALE GENOMIC DNA]</scope>
    <source>
        <strain evidence="5 6">PA-6-9F</strain>
    </source>
</reference>
<evidence type="ECO:0000259" key="4">
    <source>
        <dbReference type="PROSITE" id="PS50075"/>
    </source>
</evidence>
<dbReference type="SUPFAM" id="SSF56801">
    <property type="entry name" value="Acetyl-CoA synthetase-like"/>
    <property type="match status" value="1"/>
</dbReference>
<dbReference type="GO" id="GO:0005737">
    <property type="term" value="C:cytoplasm"/>
    <property type="evidence" value="ECO:0007669"/>
    <property type="project" value="TreeGrafter"/>
</dbReference>
<dbReference type="InterPro" id="IPR023213">
    <property type="entry name" value="CAT-like_dom_sf"/>
</dbReference>
<evidence type="ECO:0000256" key="3">
    <source>
        <dbReference type="ARBA" id="ARBA00022553"/>
    </source>
</evidence>
<comment type="caution">
    <text evidence="5">The sequence shown here is derived from an EMBL/GenBank/DDBJ whole genome shotgun (WGS) entry which is preliminary data.</text>
</comment>
<dbReference type="PROSITE" id="PS00455">
    <property type="entry name" value="AMP_BINDING"/>
    <property type="match status" value="1"/>
</dbReference>
<keyword evidence="3" id="KW-0597">Phosphoprotein</keyword>
<keyword evidence="2" id="KW-0596">Phosphopantetheine</keyword>
<gene>
    <name evidence="5" type="ORF">GIW75_21095</name>
</gene>
<dbReference type="InterPro" id="IPR029058">
    <property type="entry name" value="AB_hydrolase_fold"/>
</dbReference>
<dbReference type="Pfam" id="PF00668">
    <property type="entry name" value="Condensation"/>
    <property type="match status" value="1"/>
</dbReference>
<dbReference type="SUPFAM" id="SSF47336">
    <property type="entry name" value="ACP-like"/>
    <property type="match status" value="1"/>
</dbReference>
<evidence type="ECO:0000313" key="5">
    <source>
        <dbReference type="EMBL" id="MCF5059441.1"/>
    </source>
</evidence>
<comment type="cofactor">
    <cofactor evidence="1">
        <name>pantetheine 4'-phosphate</name>
        <dbReference type="ChEBI" id="CHEBI:47942"/>
    </cofactor>
</comment>
<dbReference type="InterPro" id="IPR010071">
    <property type="entry name" value="AA_adenyl_dom"/>
</dbReference>
<dbReference type="InterPro" id="IPR045851">
    <property type="entry name" value="AMP-bd_C_sf"/>
</dbReference>
<dbReference type="Gene3D" id="3.40.50.980">
    <property type="match status" value="2"/>
</dbReference>
<dbReference type="Pfam" id="PF13193">
    <property type="entry name" value="AMP-binding_C"/>
    <property type="match status" value="1"/>
</dbReference>
<dbReference type="GeneID" id="55540716"/>
<dbReference type="InterPro" id="IPR001242">
    <property type="entry name" value="Condensation_dom"/>
</dbReference>
<organism evidence="5 6">
    <name type="scientific">Pseudomonas proteolytica</name>
    <dbReference type="NCBI Taxonomy" id="219574"/>
    <lineage>
        <taxon>Bacteria</taxon>
        <taxon>Pseudomonadati</taxon>
        <taxon>Pseudomonadota</taxon>
        <taxon>Gammaproteobacteria</taxon>
        <taxon>Pseudomonadales</taxon>
        <taxon>Pseudomonadaceae</taxon>
        <taxon>Pseudomonas</taxon>
    </lineage>
</organism>
<dbReference type="RefSeq" id="WP_092235446.1">
    <property type="nucleotide sequence ID" value="NZ_FNTR01000004.1"/>
</dbReference>
<dbReference type="SUPFAM" id="SSF52777">
    <property type="entry name" value="CoA-dependent acyltransferases"/>
    <property type="match status" value="2"/>
</dbReference>
<dbReference type="InterPro" id="IPR000873">
    <property type="entry name" value="AMP-dep_synth/lig_dom"/>
</dbReference>
<evidence type="ECO:0000256" key="2">
    <source>
        <dbReference type="ARBA" id="ARBA00022450"/>
    </source>
</evidence>
<dbReference type="PROSITE" id="PS00012">
    <property type="entry name" value="PHOSPHOPANTETHEINE"/>
    <property type="match status" value="1"/>
</dbReference>
<dbReference type="GO" id="GO:0003824">
    <property type="term" value="F:catalytic activity"/>
    <property type="evidence" value="ECO:0007669"/>
    <property type="project" value="InterPro"/>
</dbReference>
<dbReference type="Gene3D" id="3.40.50.1820">
    <property type="entry name" value="alpha/beta hydrolase"/>
    <property type="match status" value="1"/>
</dbReference>
<dbReference type="GO" id="GO:0044550">
    <property type="term" value="P:secondary metabolite biosynthetic process"/>
    <property type="evidence" value="ECO:0007669"/>
    <property type="project" value="TreeGrafter"/>
</dbReference>
<dbReference type="Gene3D" id="3.30.559.30">
    <property type="entry name" value="Nonribosomal peptide synthetase, condensation domain"/>
    <property type="match status" value="1"/>
</dbReference>
<dbReference type="InterPro" id="IPR006162">
    <property type="entry name" value="Ppantetheine_attach_site"/>
</dbReference>
<dbReference type="InterPro" id="IPR036736">
    <property type="entry name" value="ACP-like_sf"/>
</dbReference>
<evidence type="ECO:0000256" key="1">
    <source>
        <dbReference type="ARBA" id="ARBA00001957"/>
    </source>
</evidence>